<keyword evidence="2" id="KW-1185">Reference proteome</keyword>
<gene>
    <name evidence="1" type="ORF">CMV_025243</name>
</gene>
<dbReference type="AlphaFoldDB" id="A0A8J4Q9M3"/>
<proteinExistence type="predicted"/>
<accession>A0A8J4Q9M3</accession>
<protein>
    <submittedName>
        <fullName evidence="1">Uncharacterized protein</fullName>
    </submittedName>
</protein>
<sequence>MQARILNCLGKLTSMDNGVVHYSGEFYSDDDLKDWPPISSSVAFMSSVFCPSPGSYHVSFAVQLLMESAEFVASAFLHNQELIFKVHERNKLWVVVDWHCISHLDCTYWRRVVYTGEL</sequence>
<name>A0A8J4Q9M3_9ROSI</name>
<organism evidence="1 2">
    <name type="scientific">Castanea mollissima</name>
    <name type="common">Chinese chestnut</name>
    <dbReference type="NCBI Taxonomy" id="60419"/>
    <lineage>
        <taxon>Eukaryota</taxon>
        <taxon>Viridiplantae</taxon>
        <taxon>Streptophyta</taxon>
        <taxon>Embryophyta</taxon>
        <taxon>Tracheophyta</taxon>
        <taxon>Spermatophyta</taxon>
        <taxon>Magnoliopsida</taxon>
        <taxon>eudicotyledons</taxon>
        <taxon>Gunneridae</taxon>
        <taxon>Pentapetalae</taxon>
        <taxon>rosids</taxon>
        <taxon>fabids</taxon>
        <taxon>Fagales</taxon>
        <taxon>Fagaceae</taxon>
        <taxon>Castanea</taxon>
    </lineage>
</organism>
<reference evidence="1" key="1">
    <citation type="submission" date="2020-03" db="EMBL/GenBank/DDBJ databases">
        <title>Castanea mollissima Vanexum genome sequencing.</title>
        <authorList>
            <person name="Staton M."/>
        </authorList>
    </citation>
    <scope>NUCLEOTIDE SEQUENCE</scope>
    <source>
        <tissue evidence="1">Leaf</tissue>
    </source>
</reference>
<evidence type="ECO:0000313" key="2">
    <source>
        <dbReference type="Proteomes" id="UP000737018"/>
    </source>
</evidence>
<dbReference type="Proteomes" id="UP000737018">
    <property type="component" value="Unassembled WGS sequence"/>
</dbReference>
<evidence type="ECO:0000313" key="1">
    <source>
        <dbReference type="EMBL" id="KAF3948810.1"/>
    </source>
</evidence>
<comment type="caution">
    <text evidence="1">The sequence shown here is derived from an EMBL/GenBank/DDBJ whole genome shotgun (WGS) entry which is preliminary data.</text>
</comment>
<dbReference type="EMBL" id="JRKL02006537">
    <property type="protein sequence ID" value="KAF3948810.1"/>
    <property type="molecule type" value="Genomic_DNA"/>
</dbReference>